<evidence type="ECO:0000313" key="4">
    <source>
        <dbReference type="EMBL" id="MPL96227.1"/>
    </source>
</evidence>
<feature type="domain" description="Recombinase" evidence="3">
    <location>
        <begin position="172"/>
        <end position="314"/>
    </location>
</feature>
<dbReference type="Pfam" id="PF07508">
    <property type="entry name" value="Recombinase"/>
    <property type="match status" value="1"/>
</dbReference>
<evidence type="ECO:0000259" key="2">
    <source>
        <dbReference type="PROSITE" id="PS51736"/>
    </source>
</evidence>
<evidence type="ECO:0000256" key="1">
    <source>
        <dbReference type="SAM" id="Coils"/>
    </source>
</evidence>
<dbReference type="AlphaFoldDB" id="A0A644VY44"/>
<name>A0A644VY44_9ZZZZ</name>
<dbReference type="InterPro" id="IPR038109">
    <property type="entry name" value="DNA_bind_recomb_sf"/>
</dbReference>
<protein>
    <submittedName>
        <fullName evidence="4">Uncharacterized protein</fullName>
    </submittedName>
</protein>
<dbReference type="InterPro" id="IPR050639">
    <property type="entry name" value="SSR_resolvase"/>
</dbReference>
<accession>A0A644VY44</accession>
<dbReference type="InterPro" id="IPR036162">
    <property type="entry name" value="Resolvase-like_N_sf"/>
</dbReference>
<dbReference type="GO" id="GO:0000150">
    <property type="term" value="F:DNA strand exchange activity"/>
    <property type="evidence" value="ECO:0007669"/>
    <property type="project" value="InterPro"/>
</dbReference>
<reference evidence="4" key="1">
    <citation type="submission" date="2019-08" db="EMBL/GenBank/DDBJ databases">
        <authorList>
            <person name="Kucharzyk K."/>
            <person name="Murdoch R.W."/>
            <person name="Higgins S."/>
            <person name="Loffler F."/>
        </authorList>
    </citation>
    <scope>NUCLEOTIDE SEQUENCE</scope>
</reference>
<dbReference type="EMBL" id="VSSQ01000501">
    <property type="protein sequence ID" value="MPL96227.1"/>
    <property type="molecule type" value="Genomic_DNA"/>
</dbReference>
<dbReference type="PROSITE" id="PS51736">
    <property type="entry name" value="RECOMBINASES_3"/>
    <property type="match status" value="1"/>
</dbReference>
<organism evidence="4">
    <name type="scientific">bioreactor metagenome</name>
    <dbReference type="NCBI Taxonomy" id="1076179"/>
    <lineage>
        <taxon>unclassified sequences</taxon>
        <taxon>metagenomes</taxon>
        <taxon>ecological metagenomes</taxon>
    </lineage>
</organism>
<comment type="caution">
    <text evidence="4">The sequence shown here is derived from an EMBL/GenBank/DDBJ whole genome shotgun (WGS) entry which is preliminary data.</text>
</comment>
<dbReference type="SMART" id="SM00857">
    <property type="entry name" value="Resolvase"/>
    <property type="match status" value="1"/>
</dbReference>
<feature type="coiled-coil region" evidence="1">
    <location>
        <begin position="390"/>
        <end position="459"/>
    </location>
</feature>
<keyword evidence="1" id="KW-0175">Coiled coil</keyword>
<dbReference type="PANTHER" id="PTHR30461">
    <property type="entry name" value="DNA-INVERTASE FROM LAMBDOID PROPHAGE"/>
    <property type="match status" value="1"/>
</dbReference>
<dbReference type="PROSITE" id="PS51737">
    <property type="entry name" value="RECOMBINASE_DNA_BIND"/>
    <property type="match status" value="1"/>
</dbReference>
<dbReference type="InterPro" id="IPR011109">
    <property type="entry name" value="DNA_bind_recombinase_dom"/>
</dbReference>
<dbReference type="Gene3D" id="3.90.1750.20">
    <property type="entry name" value="Putative Large Serine Recombinase, Chain B, Domain 2"/>
    <property type="match status" value="1"/>
</dbReference>
<gene>
    <name evidence="4" type="ORF">SDC9_42402</name>
</gene>
<dbReference type="Gene3D" id="3.40.50.1390">
    <property type="entry name" value="Resolvase, N-terminal catalytic domain"/>
    <property type="match status" value="1"/>
</dbReference>
<sequence length="528" mass="61043">MKKQIAVYLRLSLEDVDKRTNKAKDESNSISAQRMLINRHLDQNPMLKDLPRIEFCDDGYSGTNFDRPAFQKMIDLVKKGEISCIVVKDLSRFGRDYIEVGDYLEHIFPFLGIRVKSINDHYDSDKYIGRTGGMDIAFKNLIYDYYSKDLSKKVRSGMGVKQKQGRYVNCVLYGYKRSPSEKHQMVIDEMTAPIVRRVFMDIINGKSTTEIAKALNDENIPTPAQYKELQRGQESKPEKTPRWSHNRILEMIRNIKYTGTMVNHTRESRFIRDKNQRRVPQEEWIVRENAHEAIVSPEEFQAAQDAIRKVKGYSRISHDTSDCVYYCGYCGHKLRKTFGKDTYFSCPSSVYHGESKCADIKFGKTEIEKVVFSALKAQVSLLSVQTRNTSEKLISESASLRKTLEQLQADIDGLDREKFNRYEDYHAGTISVDAFLSEKAKLNKRQTELKEEQAKAQLRYEDCIRQEEGNQDERKTAKKLTLLTDDELRANMYAAIDRITVFANDDISITWKFDEVFTEAKDPAGILV</sequence>
<evidence type="ECO:0000259" key="3">
    <source>
        <dbReference type="PROSITE" id="PS51737"/>
    </source>
</evidence>
<dbReference type="SUPFAM" id="SSF53041">
    <property type="entry name" value="Resolvase-like"/>
    <property type="match status" value="1"/>
</dbReference>
<dbReference type="PANTHER" id="PTHR30461:SF23">
    <property type="entry name" value="DNA RECOMBINASE-RELATED"/>
    <property type="match status" value="1"/>
</dbReference>
<proteinExistence type="predicted"/>
<feature type="domain" description="Resolvase/invertase-type recombinase catalytic" evidence="2">
    <location>
        <begin position="4"/>
        <end position="165"/>
    </location>
</feature>
<dbReference type="InterPro" id="IPR006119">
    <property type="entry name" value="Resolv_N"/>
</dbReference>
<dbReference type="GO" id="GO:0003677">
    <property type="term" value="F:DNA binding"/>
    <property type="evidence" value="ECO:0007669"/>
    <property type="project" value="InterPro"/>
</dbReference>
<dbReference type="Pfam" id="PF00239">
    <property type="entry name" value="Resolvase"/>
    <property type="match status" value="1"/>
</dbReference>